<gene>
    <name evidence="1" type="primary">pseF</name>
    <name evidence="3" type="ORF">C1853_10080</name>
    <name evidence="2" type="ORF">C1871_12815</name>
    <name evidence="1" type="ORF">GO726_08360</name>
</gene>
<protein>
    <submittedName>
        <fullName evidence="1">Pseudaminic acid cytidylyltransferase</fullName>
        <ecNumber evidence="1">2.7.7.81</ecNumber>
    </submittedName>
</protein>
<keyword evidence="1" id="KW-0808">Transferase</keyword>
<evidence type="ECO:0000313" key="1">
    <source>
        <dbReference type="EMBL" id="MVN33179.1"/>
    </source>
</evidence>
<dbReference type="InterPro" id="IPR050793">
    <property type="entry name" value="CMP-NeuNAc_synthase"/>
</dbReference>
<evidence type="ECO:0000313" key="3">
    <source>
        <dbReference type="EMBL" id="RDC37306.1"/>
    </source>
</evidence>
<dbReference type="SUPFAM" id="SSF53448">
    <property type="entry name" value="Nucleotide-diphospho-sugar transferases"/>
    <property type="match status" value="1"/>
</dbReference>
<name>A0A369NED2_EGGLN</name>
<dbReference type="Pfam" id="PF02348">
    <property type="entry name" value="CTP_transf_3"/>
    <property type="match status" value="1"/>
</dbReference>
<evidence type="ECO:0000313" key="2">
    <source>
        <dbReference type="EMBL" id="RDB82844.1"/>
    </source>
</evidence>
<reference evidence="4 5" key="1">
    <citation type="journal article" date="2018" name="Elife">
        <title>Discovery and characterization of a prevalent human gut bacterial enzyme sufficient for the inactivation of a family of plant toxins.</title>
        <authorList>
            <person name="Koppel N."/>
            <person name="Bisanz J.E."/>
            <person name="Pandelia M.E."/>
            <person name="Turnbaugh P.J."/>
            <person name="Balskus E.P."/>
        </authorList>
    </citation>
    <scope>NUCLEOTIDE SEQUENCE [LARGE SCALE GENOMIC DNA]</scope>
    <source>
        <strain evidence="3 5">16A</strain>
        <strain evidence="2 4">FAA1-1-60AUCSF</strain>
    </source>
</reference>
<dbReference type="EMBL" id="PPTY01000029">
    <property type="protein sequence ID" value="RDB82844.1"/>
    <property type="molecule type" value="Genomic_DNA"/>
</dbReference>
<dbReference type="Proteomes" id="UP000253857">
    <property type="component" value="Unassembled WGS sequence"/>
</dbReference>
<dbReference type="EC" id="2.7.7.81" evidence="1"/>
<dbReference type="NCBIfam" id="TIGR03584">
    <property type="entry name" value="PseF"/>
    <property type="match status" value="1"/>
</dbReference>
<keyword evidence="1" id="KW-0548">Nucleotidyltransferase</keyword>
<dbReference type="GeneID" id="69511761"/>
<dbReference type="Gene3D" id="3.90.550.10">
    <property type="entry name" value="Spore Coat Polysaccharide Biosynthesis Protein SpsA, Chain A"/>
    <property type="match status" value="1"/>
</dbReference>
<dbReference type="EMBL" id="PPUQ01000013">
    <property type="protein sequence ID" value="RDC37306.1"/>
    <property type="molecule type" value="Genomic_DNA"/>
</dbReference>
<dbReference type="InterPro" id="IPR020039">
    <property type="entry name" value="PseF"/>
</dbReference>
<evidence type="ECO:0000313" key="4">
    <source>
        <dbReference type="Proteomes" id="UP000253857"/>
    </source>
</evidence>
<evidence type="ECO:0000313" key="6">
    <source>
        <dbReference type="Proteomes" id="UP000436429"/>
    </source>
</evidence>
<comment type="caution">
    <text evidence="1">The sequence shown here is derived from an EMBL/GenBank/DDBJ whole genome shotgun (WGS) entry which is preliminary data.</text>
</comment>
<accession>A0A369NED2</accession>
<dbReference type="GO" id="GO:0008781">
    <property type="term" value="F:N-acylneuraminate cytidylyltransferase activity"/>
    <property type="evidence" value="ECO:0007669"/>
    <property type="project" value="TreeGrafter"/>
</dbReference>
<dbReference type="Proteomes" id="UP000253915">
    <property type="component" value="Unassembled WGS sequence"/>
</dbReference>
<evidence type="ECO:0000313" key="5">
    <source>
        <dbReference type="Proteomes" id="UP000253915"/>
    </source>
</evidence>
<dbReference type="PANTHER" id="PTHR21485:SF6">
    <property type="entry name" value="N-ACYLNEURAMINATE CYTIDYLYLTRANSFERASE-RELATED"/>
    <property type="match status" value="1"/>
</dbReference>
<reference evidence="1 6" key="2">
    <citation type="submission" date="2019-11" db="EMBL/GenBank/DDBJ databases">
        <title>Whole genome shotgun sequencing (WGS) data from Adlercreutzia equolifaciens ResAG-91, Eggerthella lenta MRI-F36, MRI-F37, MRI-F40, ResAG-49, ResAG-88, ResAG-121, ResAG-145, and Gordonibacter sp. ResAG-5, ResAG-26, ResAG-43, ResAG-50, ResAG-59.</title>
        <authorList>
            <person name="Stoll D.A."/>
            <person name="Danylec N."/>
            <person name="Franz C.M.A.P."/>
            <person name="Huch M."/>
        </authorList>
    </citation>
    <scope>NUCLEOTIDE SEQUENCE [LARGE SCALE GENOMIC DNA]</scope>
    <source>
        <strain evidence="1 6">ResAG-88</strain>
    </source>
</reference>
<dbReference type="InterPro" id="IPR029044">
    <property type="entry name" value="Nucleotide-diphossugar_trans"/>
</dbReference>
<dbReference type="CDD" id="cd02513">
    <property type="entry name" value="CMP-NeuAc_Synthase"/>
    <property type="match status" value="1"/>
</dbReference>
<dbReference type="PANTHER" id="PTHR21485">
    <property type="entry name" value="HAD SUPERFAMILY MEMBERS CMAS AND KDSC"/>
    <property type="match status" value="1"/>
</dbReference>
<proteinExistence type="predicted"/>
<dbReference type="InterPro" id="IPR003329">
    <property type="entry name" value="Cytidylyl_trans"/>
</dbReference>
<organism evidence="1 6">
    <name type="scientific">Eggerthella lenta</name>
    <name type="common">Eubacterium lentum</name>
    <dbReference type="NCBI Taxonomy" id="84112"/>
    <lineage>
        <taxon>Bacteria</taxon>
        <taxon>Bacillati</taxon>
        <taxon>Actinomycetota</taxon>
        <taxon>Coriobacteriia</taxon>
        <taxon>Eggerthellales</taxon>
        <taxon>Eggerthellaceae</taxon>
        <taxon>Eggerthella</taxon>
    </lineage>
</organism>
<dbReference type="Proteomes" id="UP000436429">
    <property type="component" value="Unassembled WGS sequence"/>
</dbReference>
<dbReference type="EMBL" id="WPOM01000013">
    <property type="protein sequence ID" value="MVN33179.1"/>
    <property type="molecule type" value="Genomic_DNA"/>
</dbReference>
<dbReference type="AlphaFoldDB" id="A0A369NED2"/>
<dbReference type="RefSeq" id="WP_035585785.1">
    <property type="nucleotide sequence ID" value="NZ_BQNE01000002.1"/>
</dbReference>
<sequence length="237" mass="26850">MSSIAVITARGGSKRIPRKNIKEFCGKPIIAYSIEAALESGLFDEVMVSTDDEEIAEIAKEYGASVPFLRSENNSDDHATSADVLSEVLFEYRSRDSEFDILACIYPTAPFITAEELRNAAKLLTNTDTSSVVAVTDFDFPPQRAFLLSDDGNLTWERPENALTRSQDLPRTAHDCGRFYFARTASWERFRSFMMPNCRGYYIDPALVQDIDTPSDWRMAEMKYLMWKDGESENETI</sequence>